<accession>A0A0F9KRC2</accession>
<feature type="domain" description="GP-PDE" evidence="1">
    <location>
        <begin position="3"/>
        <end position="20"/>
    </location>
</feature>
<organism evidence="2">
    <name type="scientific">marine sediment metagenome</name>
    <dbReference type="NCBI Taxonomy" id="412755"/>
    <lineage>
        <taxon>unclassified sequences</taxon>
        <taxon>metagenomes</taxon>
        <taxon>ecological metagenomes</taxon>
    </lineage>
</organism>
<name>A0A0F9KRC2_9ZZZZ</name>
<dbReference type="InterPro" id="IPR030395">
    <property type="entry name" value="GP_PDE_dom"/>
</dbReference>
<feature type="non-terminal residue" evidence="2">
    <location>
        <position position="20"/>
    </location>
</feature>
<comment type="caution">
    <text evidence="2">The sequence shown here is derived from an EMBL/GenBank/DDBJ whole genome shotgun (WGS) entry which is preliminary data.</text>
</comment>
<dbReference type="GO" id="GO:0006629">
    <property type="term" value="P:lipid metabolic process"/>
    <property type="evidence" value="ECO:0007669"/>
    <property type="project" value="InterPro"/>
</dbReference>
<reference evidence="2" key="1">
    <citation type="journal article" date="2015" name="Nature">
        <title>Complex archaea that bridge the gap between prokaryotes and eukaryotes.</title>
        <authorList>
            <person name="Spang A."/>
            <person name="Saw J.H."/>
            <person name="Jorgensen S.L."/>
            <person name="Zaremba-Niedzwiedzka K."/>
            <person name="Martijn J."/>
            <person name="Lind A.E."/>
            <person name="van Eijk R."/>
            <person name="Schleper C."/>
            <person name="Guy L."/>
            <person name="Ettema T.J."/>
        </authorList>
    </citation>
    <scope>NUCLEOTIDE SEQUENCE</scope>
</reference>
<proteinExistence type="predicted"/>
<dbReference type="InterPro" id="IPR017946">
    <property type="entry name" value="PLC-like_Pdiesterase_TIM-brl"/>
</dbReference>
<protein>
    <recommendedName>
        <fullName evidence="1">GP-PDE domain-containing protein</fullName>
    </recommendedName>
</protein>
<dbReference type="GO" id="GO:0008081">
    <property type="term" value="F:phosphoric diester hydrolase activity"/>
    <property type="evidence" value="ECO:0007669"/>
    <property type="project" value="InterPro"/>
</dbReference>
<gene>
    <name evidence="2" type="ORF">LCGC14_1602810</name>
</gene>
<evidence type="ECO:0000259" key="1">
    <source>
        <dbReference type="PROSITE" id="PS51704"/>
    </source>
</evidence>
<dbReference type="SUPFAM" id="SSF51695">
    <property type="entry name" value="PLC-like phosphodiesterases"/>
    <property type="match status" value="1"/>
</dbReference>
<dbReference type="PROSITE" id="PS51704">
    <property type="entry name" value="GP_PDE"/>
    <property type="match status" value="1"/>
</dbReference>
<dbReference type="EMBL" id="LAZR01012877">
    <property type="protein sequence ID" value="KKM24663.1"/>
    <property type="molecule type" value="Genomic_DNA"/>
</dbReference>
<dbReference type="AlphaFoldDB" id="A0A0F9KRC2"/>
<evidence type="ECO:0000313" key="2">
    <source>
        <dbReference type="EMBL" id="KKM24663.1"/>
    </source>
</evidence>
<sequence>MKPYVFGHRGASGYEIENTI</sequence>